<reference evidence="2 3" key="1">
    <citation type="submission" date="2019-07" db="EMBL/GenBank/DDBJ databases">
        <authorList>
            <person name="Huq M.A."/>
        </authorList>
    </citation>
    <scope>NUCLEOTIDE SEQUENCE [LARGE SCALE GENOMIC DNA]</scope>
    <source>
        <strain evidence="2 3">MAH-19</strain>
    </source>
</reference>
<dbReference type="Proteomes" id="UP000318733">
    <property type="component" value="Unassembled WGS sequence"/>
</dbReference>
<keyword evidence="1" id="KW-0812">Transmembrane</keyword>
<evidence type="ECO:0000313" key="2">
    <source>
        <dbReference type="EMBL" id="TSJ42809.1"/>
    </source>
</evidence>
<evidence type="ECO:0000256" key="1">
    <source>
        <dbReference type="SAM" id="Phobius"/>
    </source>
</evidence>
<dbReference type="InterPro" id="IPR021215">
    <property type="entry name" value="DUF2752"/>
</dbReference>
<keyword evidence="1" id="KW-1133">Transmembrane helix</keyword>
<gene>
    <name evidence="2" type="ORF">FO440_01070</name>
</gene>
<dbReference type="AlphaFoldDB" id="A0A556MSN5"/>
<proteinExistence type="predicted"/>
<name>A0A556MSN5_9SPHI</name>
<keyword evidence="1" id="KW-0472">Membrane</keyword>
<organism evidence="2 3">
    <name type="scientific">Mucilaginibacter corticis</name>
    <dbReference type="NCBI Taxonomy" id="2597670"/>
    <lineage>
        <taxon>Bacteria</taxon>
        <taxon>Pseudomonadati</taxon>
        <taxon>Bacteroidota</taxon>
        <taxon>Sphingobacteriia</taxon>
        <taxon>Sphingobacteriales</taxon>
        <taxon>Sphingobacteriaceae</taxon>
        <taxon>Mucilaginibacter</taxon>
    </lineage>
</organism>
<feature type="transmembrane region" description="Helical" evidence="1">
    <location>
        <begin position="55"/>
        <end position="74"/>
    </location>
</feature>
<comment type="caution">
    <text evidence="2">The sequence shown here is derived from an EMBL/GenBank/DDBJ whole genome shotgun (WGS) entry which is preliminary data.</text>
</comment>
<dbReference type="OrthoDB" id="9815897at2"/>
<dbReference type="Pfam" id="PF10825">
    <property type="entry name" value="DUF2752"/>
    <property type="match status" value="1"/>
</dbReference>
<protein>
    <submittedName>
        <fullName evidence="2">DUF2752 domain-containing protein</fullName>
    </submittedName>
</protein>
<evidence type="ECO:0000313" key="3">
    <source>
        <dbReference type="Proteomes" id="UP000318733"/>
    </source>
</evidence>
<keyword evidence="3" id="KW-1185">Reference proteome</keyword>
<dbReference type="EMBL" id="VLPK01000001">
    <property type="protein sequence ID" value="TSJ42809.1"/>
    <property type="molecule type" value="Genomic_DNA"/>
</dbReference>
<feature type="transmembrane region" description="Helical" evidence="1">
    <location>
        <begin position="86"/>
        <end position="104"/>
    </location>
</feature>
<sequence length="110" mass="12464">MLLNMIFCSYLSVIKWLQNNLIPCPFKKLTGIDCPGCGFQRSLIFLLQGNLKQSVYMYPAAIPIIITVIIALTAKIAPATKQSPLFFRYAYTFTGVLITASYLFKIINRY</sequence>
<accession>A0A556MSN5</accession>